<evidence type="ECO:0000256" key="8">
    <source>
        <dbReference type="ARBA" id="ARBA00022741"/>
    </source>
</evidence>
<evidence type="ECO:0000256" key="6">
    <source>
        <dbReference type="ARBA" id="ARBA00022618"/>
    </source>
</evidence>
<evidence type="ECO:0000313" key="27">
    <source>
        <dbReference type="EMBL" id="KAL0994290.1"/>
    </source>
</evidence>
<dbReference type="CDD" id="cd18001">
    <property type="entry name" value="DEXHc_ERCC6L"/>
    <property type="match status" value="1"/>
</dbReference>
<evidence type="ECO:0000256" key="9">
    <source>
        <dbReference type="ARBA" id="ARBA00022776"/>
    </source>
</evidence>
<protein>
    <recommendedName>
        <fullName evidence="20">DNA excision repair protein ERCC-6-like</fullName>
        <ecNumber evidence="3">3.6.4.12</ecNumber>
    </recommendedName>
    <alternativeName>
        <fullName evidence="21">ATP-dependent helicase ERCC6-like</fullName>
    </alternativeName>
</protein>
<evidence type="ECO:0000256" key="4">
    <source>
        <dbReference type="ARBA" id="ARBA00022454"/>
    </source>
</evidence>
<evidence type="ECO:0000256" key="17">
    <source>
        <dbReference type="ARBA" id="ARBA00023328"/>
    </source>
</evidence>
<feature type="compositionally biased region" description="Basic and acidic residues" evidence="24">
    <location>
        <begin position="911"/>
        <end position="925"/>
    </location>
</feature>
<dbReference type="SUPFAM" id="SSF52540">
    <property type="entry name" value="P-loop containing nucleoside triphosphate hydrolases"/>
    <property type="match status" value="2"/>
</dbReference>
<keyword evidence="17" id="KW-0137">Centromere</keyword>
<dbReference type="Pfam" id="PF00271">
    <property type="entry name" value="Helicase_C"/>
    <property type="match status" value="1"/>
</dbReference>
<dbReference type="InterPro" id="IPR001650">
    <property type="entry name" value="Helicase_C-like"/>
</dbReference>
<keyword evidence="13" id="KW-0995">Kinetochore</keyword>
<evidence type="ECO:0000256" key="5">
    <source>
        <dbReference type="ARBA" id="ARBA00022553"/>
    </source>
</evidence>
<dbReference type="GO" id="GO:0003678">
    <property type="term" value="F:DNA helicase activity"/>
    <property type="evidence" value="ECO:0007669"/>
    <property type="project" value="UniProtKB-EC"/>
</dbReference>
<comment type="caution">
    <text evidence="27">The sequence shown here is derived from an EMBL/GenBank/DDBJ whole genome shotgun (WGS) entry which is preliminary data.</text>
</comment>
<evidence type="ECO:0000256" key="10">
    <source>
        <dbReference type="ARBA" id="ARBA00022801"/>
    </source>
</evidence>
<dbReference type="PROSITE" id="PS50005">
    <property type="entry name" value="TPR"/>
    <property type="match status" value="1"/>
</dbReference>
<keyword evidence="6" id="KW-0132">Cell division</keyword>
<dbReference type="SMART" id="SM00490">
    <property type="entry name" value="HELICc"/>
    <property type="match status" value="1"/>
</dbReference>
<keyword evidence="23" id="KW-0175">Coiled coil</keyword>
<dbReference type="CDD" id="cd18793">
    <property type="entry name" value="SF2_C_SNF"/>
    <property type="match status" value="1"/>
</dbReference>
<evidence type="ECO:0000256" key="24">
    <source>
        <dbReference type="SAM" id="MobiDB-lite"/>
    </source>
</evidence>
<evidence type="ECO:0000256" key="18">
    <source>
        <dbReference type="ARBA" id="ARBA00047995"/>
    </source>
</evidence>
<evidence type="ECO:0000256" key="15">
    <source>
        <dbReference type="ARBA" id="ARBA00023125"/>
    </source>
</evidence>
<feature type="compositionally biased region" description="Basic and acidic residues" evidence="24">
    <location>
        <begin position="1100"/>
        <end position="1123"/>
    </location>
</feature>
<evidence type="ECO:0000259" key="25">
    <source>
        <dbReference type="PROSITE" id="PS51192"/>
    </source>
</evidence>
<keyword evidence="10" id="KW-0378">Hydrolase</keyword>
<feature type="compositionally biased region" description="Basic and acidic residues" evidence="24">
    <location>
        <begin position="754"/>
        <end position="763"/>
    </location>
</feature>
<evidence type="ECO:0000256" key="2">
    <source>
        <dbReference type="ARBA" id="ARBA00007025"/>
    </source>
</evidence>
<feature type="coiled-coil region" evidence="23">
    <location>
        <begin position="53"/>
        <end position="80"/>
    </location>
</feature>
<evidence type="ECO:0000256" key="23">
    <source>
        <dbReference type="SAM" id="Coils"/>
    </source>
</evidence>
<evidence type="ECO:0000256" key="3">
    <source>
        <dbReference type="ARBA" id="ARBA00012551"/>
    </source>
</evidence>
<feature type="coiled-coil region" evidence="23">
    <location>
        <begin position="1012"/>
        <end position="1043"/>
    </location>
</feature>
<dbReference type="Pfam" id="PF00176">
    <property type="entry name" value="SNF2-rel_dom"/>
    <property type="match status" value="1"/>
</dbReference>
<evidence type="ECO:0000256" key="1">
    <source>
        <dbReference type="ARBA" id="ARBA00004629"/>
    </source>
</evidence>
<evidence type="ECO:0000256" key="20">
    <source>
        <dbReference type="ARBA" id="ARBA00068237"/>
    </source>
</evidence>
<proteinExistence type="inferred from homology"/>
<comment type="function">
    <text evidence="19">DNA helicase that acts as a tension sensor that associates with catenated DNA which is stretched under tension until it is resolved during anaphase. Functions as ATP-dependent DNA translocase. Can promote Holliday junction branch migration (in vitro).</text>
</comment>
<dbReference type="InterPro" id="IPR000330">
    <property type="entry name" value="SNF2_N"/>
</dbReference>
<dbReference type="GO" id="GO:0000776">
    <property type="term" value="C:kinetochore"/>
    <property type="evidence" value="ECO:0007669"/>
    <property type="project" value="UniProtKB-KW"/>
</dbReference>
<dbReference type="GO" id="GO:0005524">
    <property type="term" value="F:ATP binding"/>
    <property type="evidence" value="ECO:0007669"/>
    <property type="project" value="UniProtKB-KW"/>
</dbReference>
<keyword evidence="11 22" id="KW-0802">TPR repeat</keyword>
<feature type="domain" description="Helicase ATP-binding" evidence="25">
    <location>
        <begin position="113"/>
        <end position="281"/>
    </location>
</feature>
<dbReference type="Gene3D" id="3.40.50.10810">
    <property type="entry name" value="Tandem AAA-ATPase domain"/>
    <property type="match status" value="1"/>
</dbReference>
<dbReference type="EC" id="3.6.4.12" evidence="3"/>
<keyword evidence="12" id="KW-0347">Helicase</keyword>
<accession>A0ABD0X5N1</accession>
<keyword evidence="9" id="KW-0498">Mitosis</keyword>
<feature type="compositionally biased region" description="Acidic residues" evidence="24">
    <location>
        <begin position="1154"/>
        <end position="1171"/>
    </location>
</feature>
<dbReference type="InterPro" id="IPR050496">
    <property type="entry name" value="SNF2_RAD54_helicase_repair"/>
</dbReference>
<dbReference type="Gene3D" id="3.40.50.300">
    <property type="entry name" value="P-loop containing nucleotide triphosphate hydrolases"/>
    <property type="match status" value="1"/>
</dbReference>
<keyword evidence="16" id="KW-0131">Cell cycle</keyword>
<dbReference type="PROSITE" id="PS51194">
    <property type="entry name" value="HELICASE_CTER"/>
    <property type="match status" value="1"/>
</dbReference>
<dbReference type="Proteomes" id="UP001557470">
    <property type="component" value="Unassembled WGS sequence"/>
</dbReference>
<dbReference type="FunFam" id="3.40.50.10810:FF:000029">
    <property type="entry name" value="ERCC excision repair 6-like, spindle assembly checkpoint helicase"/>
    <property type="match status" value="1"/>
</dbReference>
<dbReference type="InterPro" id="IPR019734">
    <property type="entry name" value="TPR_rpt"/>
</dbReference>
<evidence type="ECO:0000256" key="12">
    <source>
        <dbReference type="ARBA" id="ARBA00022806"/>
    </source>
</evidence>
<feature type="region of interest" description="Disordered" evidence="24">
    <location>
        <begin position="734"/>
        <end position="764"/>
    </location>
</feature>
<dbReference type="PANTHER" id="PTHR45629">
    <property type="entry name" value="SNF2/RAD54 FAMILY MEMBER"/>
    <property type="match status" value="1"/>
</dbReference>
<gene>
    <name evidence="27" type="ORF">UPYG_G00120280</name>
</gene>
<dbReference type="InterPro" id="IPR027417">
    <property type="entry name" value="P-loop_NTPase"/>
</dbReference>
<dbReference type="InterPro" id="IPR038718">
    <property type="entry name" value="SNF2-like_sf"/>
</dbReference>
<keyword evidence="15" id="KW-0238">DNA-binding</keyword>
<feature type="region of interest" description="Disordered" evidence="24">
    <location>
        <begin position="906"/>
        <end position="927"/>
    </location>
</feature>
<dbReference type="GO" id="GO:0003677">
    <property type="term" value="F:DNA binding"/>
    <property type="evidence" value="ECO:0007669"/>
    <property type="project" value="UniProtKB-KW"/>
</dbReference>
<sequence length="1282" mass="145219">MMMSEKLDKLLSLETEEMEAYQRFIKDGKDAARQGNMSKSLELFKLAQDIHHSDKLSSRIKKLQEAIKEMEQHGSESEDEEFVNVNNSGLMLFKELYDKLYDHQIEGVAFLYGLYRDGRIGGILADDMGLGKTIQVISFLSGMYDADQIKHTLLIMPTSLIKNWIKEFSKWTPGMRVKEFHGTSKVERNRNLEKIQRRGGVIITTYQMLINNWELLSSFNGREFKWDYVILDEAHKIKTSSTKTAKSAHAIPARNRLLLTGTPVQNNLREMWALFDFACQGALLGTSKTFKTEYENPITRAREKDATPGEKALGLKISENLMTIINPFFLRRTKADVQRKKHACVRASEKDVESEDQDNQFVNGGAEMPHLTRKNDLIIWTYLSPVQEDIYKKFISLDHIKELLMTTKSPLAELNILKKLCDHPRLLSARAVVQLGLEEGTSTNLQDDENESAAHRIDNISDETLISESGKLRFLIALLEKLKEEGHRTLVFSQSRKMLDILEQVLINKHFKIVRVDGTVTHLTERERLIQMFQTNKQYSVFLLTTQVGGVGITLTAANRVVIFDPSWNPATDAQAVDRAYRIGQTENVVIYRLVTCGTVEEKIYRRQVFKDSLIRQTTGDKKNPFRYFSKQELKELFMLKDTRSSSTQLQLQSLHSRQRHTDPTLDEHIAHLYSMEMFGISDHDLMFSHEVENDEDDPENQEAHQYIKNRVQKAQELMKAESQLNQQFAESIESNTEPAWLRKPPEQNTMGSIEKKPKDEKPGLCYPRYNTPALVDLTHFGSGDEDDVHNLSNKLINLIVNESIEMEGPTLTTATSFLEEVVSKVDSPVQEVLDLSSEEDDIVDLENNTSMEYVTPEVEQDKPQNASQQLQNLSTHKDFTMDQNITTVKSLKNQRLSMLLQMSNTSLESNAEKSSKGDLEDDSFHGNFNLQLEDSASDMFPDDKSASDGHQVVPLGMDVSLTAGDKSSLSVNGAFESNGADVKSYFSEADSNVEISFISSVRKKKRAAVIYDSEEDDVDDVEEKKEDEINLMTRELDEDIQNMGSSTPKSIKSSLISFNARKSIGGNTSVASRRSWVNSLIEDVEDLNEDMDSELSQAHTDDESKESGSHEESEVTGSHEESLIEEEPIGETLNTENEEDSEQSGSESMQVAEESEIGDEEESSLEESTGDPELASGERMDQCASGKEATLQITSVNTNSLSPASIAKNYENLVKMGKQFYSEGKLDDALSFFLKAIDIKSGDPEIQLMTIQLYRQLSERMKRLLSVISLTRLFKVRMENS</sequence>
<keyword evidence="5" id="KW-0597">Phosphoprotein</keyword>
<comment type="subcellular location">
    <subcellularLocation>
        <location evidence="1">Chromosome</location>
        <location evidence="1">Centromere</location>
        <location evidence="1">Kinetochore</location>
    </subcellularLocation>
</comment>
<keyword evidence="28" id="KW-1185">Reference proteome</keyword>
<name>A0ABD0X5N1_UMBPY</name>
<keyword evidence="14" id="KW-0067">ATP-binding</keyword>
<evidence type="ECO:0000256" key="13">
    <source>
        <dbReference type="ARBA" id="ARBA00022838"/>
    </source>
</evidence>
<feature type="repeat" description="TPR" evidence="22">
    <location>
        <begin position="1211"/>
        <end position="1244"/>
    </location>
</feature>
<evidence type="ECO:0000256" key="22">
    <source>
        <dbReference type="PROSITE-ProRule" id="PRU00339"/>
    </source>
</evidence>
<feature type="region of interest" description="Disordered" evidence="24">
    <location>
        <begin position="1091"/>
        <end position="1186"/>
    </location>
</feature>
<dbReference type="InterPro" id="IPR014001">
    <property type="entry name" value="Helicase_ATP-bd"/>
</dbReference>
<dbReference type="GO" id="GO:0016787">
    <property type="term" value="F:hydrolase activity"/>
    <property type="evidence" value="ECO:0007669"/>
    <property type="project" value="UniProtKB-KW"/>
</dbReference>
<keyword evidence="7" id="KW-0677">Repeat</keyword>
<evidence type="ECO:0000256" key="7">
    <source>
        <dbReference type="ARBA" id="ARBA00022737"/>
    </source>
</evidence>
<evidence type="ECO:0000256" key="19">
    <source>
        <dbReference type="ARBA" id="ARBA00058190"/>
    </source>
</evidence>
<evidence type="ECO:0000256" key="11">
    <source>
        <dbReference type="ARBA" id="ARBA00022803"/>
    </source>
</evidence>
<dbReference type="PROSITE" id="PS51192">
    <property type="entry name" value="HELICASE_ATP_BIND_1"/>
    <property type="match status" value="1"/>
</dbReference>
<dbReference type="InterPro" id="IPR049730">
    <property type="entry name" value="SNF2/RAD54-like_C"/>
</dbReference>
<dbReference type="EMBL" id="JAGEUA010000003">
    <property type="protein sequence ID" value="KAL0994290.1"/>
    <property type="molecule type" value="Genomic_DNA"/>
</dbReference>
<comment type="similarity">
    <text evidence="2">Belongs to the SNF2/RAD54 helicase family.</text>
</comment>
<evidence type="ECO:0000256" key="21">
    <source>
        <dbReference type="ARBA" id="ARBA00081913"/>
    </source>
</evidence>
<evidence type="ECO:0000259" key="26">
    <source>
        <dbReference type="PROSITE" id="PS51194"/>
    </source>
</evidence>
<reference evidence="27 28" key="1">
    <citation type="submission" date="2024-06" db="EMBL/GenBank/DDBJ databases">
        <authorList>
            <person name="Pan Q."/>
            <person name="Wen M."/>
            <person name="Jouanno E."/>
            <person name="Zahm M."/>
            <person name="Klopp C."/>
            <person name="Cabau C."/>
            <person name="Louis A."/>
            <person name="Berthelot C."/>
            <person name="Parey E."/>
            <person name="Roest Crollius H."/>
            <person name="Montfort J."/>
            <person name="Robinson-Rechavi M."/>
            <person name="Bouchez O."/>
            <person name="Lampietro C."/>
            <person name="Lopez Roques C."/>
            <person name="Donnadieu C."/>
            <person name="Postlethwait J."/>
            <person name="Bobe J."/>
            <person name="Verreycken H."/>
            <person name="Guiguen Y."/>
        </authorList>
    </citation>
    <scope>NUCLEOTIDE SEQUENCE [LARGE SCALE GENOMIC DNA]</scope>
    <source>
        <strain evidence="27">Up_M1</strain>
        <tissue evidence="27">Testis</tissue>
    </source>
</reference>
<comment type="catalytic activity">
    <reaction evidence="18">
        <text>ATP + H2O = ADP + phosphate + H(+)</text>
        <dbReference type="Rhea" id="RHEA:13065"/>
        <dbReference type="ChEBI" id="CHEBI:15377"/>
        <dbReference type="ChEBI" id="CHEBI:15378"/>
        <dbReference type="ChEBI" id="CHEBI:30616"/>
        <dbReference type="ChEBI" id="CHEBI:43474"/>
        <dbReference type="ChEBI" id="CHEBI:456216"/>
        <dbReference type="EC" id="3.6.4.12"/>
    </reaction>
</comment>
<dbReference type="PANTHER" id="PTHR45629:SF7">
    <property type="entry name" value="DNA EXCISION REPAIR PROTEIN ERCC-6-RELATED"/>
    <property type="match status" value="1"/>
</dbReference>
<evidence type="ECO:0000313" key="28">
    <source>
        <dbReference type="Proteomes" id="UP001557470"/>
    </source>
</evidence>
<keyword evidence="4" id="KW-0158">Chromosome</keyword>
<evidence type="ECO:0000256" key="14">
    <source>
        <dbReference type="ARBA" id="ARBA00022840"/>
    </source>
</evidence>
<dbReference type="GO" id="GO:0051301">
    <property type="term" value="P:cell division"/>
    <property type="evidence" value="ECO:0007669"/>
    <property type="project" value="UniProtKB-KW"/>
</dbReference>
<evidence type="ECO:0000256" key="16">
    <source>
        <dbReference type="ARBA" id="ARBA00023306"/>
    </source>
</evidence>
<keyword evidence="8" id="KW-0547">Nucleotide-binding</keyword>
<feature type="domain" description="Helicase C-terminal" evidence="26">
    <location>
        <begin position="474"/>
        <end position="638"/>
    </location>
</feature>
<dbReference type="SMART" id="SM00487">
    <property type="entry name" value="DEXDc"/>
    <property type="match status" value="1"/>
</dbReference>
<organism evidence="27 28">
    <name type="scientific">Umbra pygmaea</name>
    <name type="common">Eastern mudminnow</name>
    <dbReference type="NCBI Taxonomy" id="75934"/>
    <lineage>
        <taxon>Eukaryota</taxon>
        <taxon>Metazoa</taxon>
        <taxon>Chordata</taxon>
        <taxon>Craniata</taxon>
        <taxon>Vertebrata</taxon>
        <taxon>Euteleostomi</taxon>
        <taxon>Actinopterygii</taxon>
        <taxon>Neopterygii</taxon>
        <taxon>Teleostei</taxon>
        <taxon>Protacanthopterygii</taxon>
        <taxon>Esociformes</taxon>
        <taxon>Umbridae</taxon>
        <taxon>Umbra</taxon>
    </lineage>
</organism>